<dbReference type="eggNOG" id="COG5640">
    <property type="taxonomic scope" value="Bacteria"/>
</dbReference>
<dbReference type="InterPro" id="IPR009003">
    <property type="entry name" value="Peptidase_S1_PA"/>
</dbReference>
<keyword evidence="2" id="KW-1015">Disulfide bond</keyword>
<dbReference type="PANTHER" id="PTHR24276:SF98">
    <property type="entry name" value="FI18310P1-RELATED"/>
    <property type="match status" value="1"/>
</dbReference>
<dbReference type="EMBL" id="FOAZ01000017">
    <property type="protein sequence ID" value="SEM03766.1"/>
    <property type="molecule type" value="Genomic_DNA"/>
</dbReference>
<dbReference type="GO" id="GO:0006508">
    <property type="term" value="P:proteolysis"/>
    <property type="evidence" value="ECO:0007669"/>
    <property type="project" value="UniProtKB-KW"/>
</dbReference>
<evidence type="ECO:0000313" key="6">
    <source>
        <dbReference type="EMBL" id="SEM03766.1"/>
    </source>
</evidence>
<dbReference type="OrthoDB" id="9815928at2"/>
<dbReference type="GO" id="GO:0004252">
    <property type="term" value="F:serine-type endopeptidase activity"/>
    <property type="evidence" value="ECO:0007669"/>
    <property type="project" value="InterPro"/>
</dbReference>
<dbReference type="AlphaFoldDB" id="A0A1H7V3M6"/>
<dbReference type="InterPro" id="IPR001314">
    <property type="entry name" value="Peptidase_S1A"/>
</dbReference>
<feature type="signal peptide" evidence="4">
    <location>
        <begin position="1"/>
        <end position="26"/>
    </location>
</feature>
<comment type="similarity">
    <text evidence="1">Belongs to the peptidase S1 family.</text>
</comment>
<dbReference type="SUPFAM" id="SSF50494">
    <property type="entry name" value="Trypsin-like serine proteases"/>
    <property type="match status" value="1"/>
</dbReference>
<dbReference type="Proteomes" id="UP000183015">
    <property type="component" value="Unassembled WGS sequence"/>
</dbReference>
<protein>
    <submittedName>
        <fullName evidence="6">Trypsin</fullName>
    </submittedName>
</protein>
<dbReference type="PRINTS" id="PR00722">
    <property type="entry name" value="CHYMOTRYPSIN"/>
</dbReference>
<dbReference type="FunFam" id="2.40.10.10:FF:000068">
    <property type="entry name" value="transmembrane protease serine 2"/>
    <property type="match status" value="1"/>
</dbReference>
<dbReference type="SMART" id="SM00020">
    <property type="entry name" value="Tryp_SPc"/>
    <property type="match status" value="1"/>
</dbReference>
<evidence type="ECO:0000256" key="1">
    <source>
        <dbReference type="ARBA" id="ARBA00007664"/>
    </source>
</evidence>
<evidence type="ECO:0000256" key="3">
    <source>
        <dbReference type="RuleBase" id="RU363034"/>
    </source>
</evidence>
<sequence length="253" mass="25974">MTSITRRVAGLLTGAAALVAAATVPAAAVHGGTQVSVSAAPYAVTLELPGGQEFCGGSLIAPTKVLTAAHCVVNAPNPLQLTVVSGRTDLRTTAGTTRRVVRFQVDPEWNANRFTHDAAVLTLDRPLSSPTIPLAGAKDTALYGYGRTATVYGWGYTATGVPGTHLKAATLLLEPLKACAPWTDPTDTPQLKVCGRPRPSTTDSVCPGDSGGPLVENGVLIGIVSAGNKYCDGQNPDSVFTRVSTVAPELGLS</sequence>
<keyword evidence="4" id="KW-0732">Signal</keyword>
<dbReference type="PANTHER" id="PTHR24276">
    <property type="entry name" value="POLYSERASE-RELATED"/>
    <property type="match status" value="1"/>
</dbReference>
<name>A0A1H7V3M6_STRJI</name>
<keyword evidence="3" id="KW-0645">Protease</keyword>
<proteinExistence type="inferred from homology"/>
<dbReference type="InterPro" id="IPR018114">
    <property type="entry name" value="TRYPSIN_HIS"/>
</dbReference>
<dbReference type="InterPro" id="IPR001254">
    <property type="entry name" value="Trypsin_dom"/>
</dbReference>
<dbReference type="Gene3D" id="2.40.10.10">
    <property type="entry name" value="Trypsin-like serine proteases"/>
    <property type="match status" value="1"/>
</dbReference>
<dbReference type="Pfam" id="PF00089">
    <property type="entry name" value="Trypsin"/>
    <property type="match status" value="1"/>
</dbReference>
<dbReference type="InterPro" id="IPR043504">
    <property type="entry name" value="Peptidase_S1_PA_chymotrypsin"/>
</dbReference>
<accession>A0A1H7V3M6</accession>
<keyword evidence="3" id="KW-0720">Serine protease</keyword>
<evidence type="ECO:0000256" key="2">
    <source>
        <dbReference type="ARBA" id="ARBA00023157"/>
    </source>
</evidence>
<gene>
    <name evidence="6" type="ORF">SAMN05414137_11756</name>
</gene>
<dbReference type="CDD" id="cd00190">
    <property type="entry name" value="Tryp_SPc"/>
    <property type="match status" value="1"/>
</dbReference>
<evidence type="ECO:0000313" key="7">
    <source>
        <dbReference type="Proteomes" id="UP000183015"/>
    </source>
</evidence>
<dbReference type="PROSITE" id="PS00134">
    <property type="entry name" value="TRYPSIN_HIS"/>
    <property type="match status" value="1"/>
</dbReference>
<organism evidence="6 7">
    <name type="scientific">Streptacidiphilus jiangxiensis</name>
    <dbReference type="NCBI Taxonomy" id="235985"/>
    <lineage>
        <taxon>Bacteria</taxon>
        <taxon>Bacillati</taxon>
        <taxon>Actinomycetota</taxon>
        <taxon>Actinomycetes</taxon>
        <taxon>Kitasatosporales</taxon>
        <taxon>Streptomycetaceae</taxon>
        <taxon>Streptacidiphilus</taxon>
    </lineage>
</organism>
<dbReference type="InterPro" id="IPR050430">
    <property type="entry name" value="Peptidase_S1"/>
</dbReference>
<keyword evidence="3" id="KW-0378">Hydrolase</keyword>
<feature type="domain" description="Peptidase S1" evidence="5">
    <location>
        <begin position="29"/>
        <end position="253"/>
    </location>
</feature>
<dbReference type="InterPro" id="IPR033116">
    <property type="entry name" value="TRYPSIN_SER"/>
</dbReference>
<evidence type="ECO:0000256" key="4">
    <source>
        <dbReference type="SAM" id="SignalP"/>
    </source>
</evidence>
<dbReference type="RefSeq" id="WP_042443277.1">
    <property type="nucleotide sequence ID" value="NZ_BBPN01000004.1"/>
</dbReference>
<dbReference type="PROSITE" id="PS50240">
    <property type="entry name" value="TRYPSIN_DOM"/>
    <property type="match status" value="1"/>
</dbReference>
<dbReference type="PROSITE" id="PS00135">
    <property type="entry name" value="TRYPSIN_SER"/>
    <property type="match status" value="1"/>
</dbReference>
<evidence type="ECO:0000259" key="5">
    <source>
        <dbReference type="PROSITE" id="PS50240"/>
    </source>
</evidence>
<dbReference type="STRING" id="235985.SAMN05414137_11756"/>
<feature type="chain" id="PRO_5038814637" evidence="4">
    <location>
        <begin position="27"/>
        <end position="253"/>
    </location>
</feature>
<keyword evidence="7" id="KW-1185">Reference proteome</keyword>
<reference evidence="7" key="1">
    <citation type="submission" date="2016-10" db="EMBL/GenBank/DDBJ databases">
        <authorList>
            <person name="Varghese N."/>
        </authorList>
    </citation>
    <scope>NUCLEOTIDE SEQUENCE [LARGE SCALE GENOMIC DNA]</scope>
    <source>
        <strain evidence="7">DSM 45096 / BCRC 16803 / CGMCC 4.1857 / CIP 109030 / JCM 12277 / KCTC 19219 / NBRC 100920 / 33214</strain>
    </source>
</reference>